<dbReference type="GO" id="GO:0005744">
    <property type="term" value="C:TIM23 mitochondrial import inner membrane translocase complex"/>
    <property type="evidence" value="ECO:0007669"/>
    <property type="project" value="UniProtKB-UniRule"/>
</dbReference>
<evidence type="ECO:0000256" key="9">
    <source>
        <dbReference type="ARBA" id="ARBA00022989"/>
    </source>
</evidence>
<feature type="region of interest" description="Disordered" evidence="15">
    <location>
        <begin position="380"/>
        <end position="404"/>
    </location>
</feature>
<keyword evidence="10 14" id="KW-0811">Translocation</keyword>
<evidence type="ECO:0000256" key="13">
    <source>
        <dbReference type="ARBA" id="ARBA00061911"/>
    </source>
</evidence>
<dbReference type="InterPro" id="IPR050365">
    <property type="entry name" value="TIM50"/>
</dbReference>
<evidence type="ECO:0000256" key="1">
    <source>
        <dbReference type="ARBA" id="ARBA00002959"/>
    </source>
</evidence>
<evidence type="ECO:0000256" key="12">
    <source>
        <dbReference type="ARBA" id="ARBA00023136"/>
    </source>
</evidence>
<comment type="function">
    <text evidence="1 14">Essential component of the TIM23 complex, a complex that mediates the translocation of transit peptide-containing proteins across the mitochondrial inner membrane.</text>
</comment>
<dbReference type="FunFam" id="3.40.50.1000:FF:000019">
    <property type="entry name" value="Mitochondrial import inner membrane translocase subunit TIM50"/>
    <property type="match status" value="1"/>
</dbReference>
<dbReference type="AlphaFoldDB" id="A0A6A7FTY4"/>
<keyword evidence="9 14" id="KW-1133">Transmembrane helix</keyword>
<reference evidence="17" key="1">
    <citation type="submission" date="2017-11" db="EMBL/GenBank/DDBJ databases">
        <title>The sensing device of the deep-sea amphipod.</title>
        <authorList>
            <person name="Kobayashi H."/>
            <person name="Nagahama T."/>
            <person name="Arai W."/>
            <person name="Sasagawa Y."/>
            <person name="Umeda M."/>
            <person name="Hayashi T."/>
            <person name="Nikaido I."/>
            <person name="Watanabe H."/>
            <person name="Oguri K."/>
            <person name="Kitazato H."/>
            <person name="Fujioka K."/>
            <person name="Kido Y."/>
            <person name="Takami H."/>
        </authorList>
    </citation>
    <scope>NUCLEOTIDE SEQUENCE</scope>
    <source>
        <tissue evidence="17">Whole body</tissue>
    </source>
</reference>
<keyword evidence="5 14" id="KW-0812">Transmembrane</keyword>
<organism evidence="17">
    <name type="scientific">Hirondellea gigas</name>
    <dbReference type="NCBI Taxonomy" id="1518452"/>
    <lineage>
        <taxon>Eukaryota</taxon>
        <taxon>Metazoa</taxon>
        <taxon>Ecdysozoa</taxon>
        <taxon>Arthropoda</taxon>
        <taxon>Crustacea</taxon>
        <taxon>Multicrustacea</taxon>
        <taxon>Malacostraca</taxon>
        <taxon>Eumalacostraca</taxon>
        <taxon>Peracarida</taxon>
        <taxon>Amphipoda</taxon>
        <taxon>Amphilochidea</taxon>
        <taxon>Lysianassida</taxon>
        <taxon>Lysianassidira</taxon>
        <taxon>Lysianassoidea</taxon>
        <taxon>Lysianassidae</taxon>
        <taxon>Hirondellea</taxon>
    </lineage>
</organism>
<evidence type="ECO:0000313" key="17">
    <source>
        <dbReference type="EMBL" id="LAC21710.1"/>
    </source>
</evidence>
<dbReference type="EMBL" id="IACT01002430">
    <property type="protein sequence ID" value="LAC21710.1"/>
    <property type="molecule type" value="mRNA"/>
</dbReference>
<keyword evidence="8 14" id="KW-0809">Transit peptide</keyword>
<evidence type="ECO:0000256" key="5">
    <source>
        <dbReference type="ARBA" id="ARBA00022692"/>
    </source>
</evidence>
<dbReference type="Pfam" id="PF03031">
    <property type="entry name" value="NIF"/>
    <property type="match status" value="1"/>
</dbReference>
<keyword evidence="12 14" id="KW-0472">Membrane</keyword>
<dbReference type="SUPFAM" id="SSF56784">
    <property type="entry name" value="HAD-like"/>
    <property type="match status" value="1"/>
</dbReference>
<sequence>MGSVIKLCRVTVSNIYSNIYSSTRYRTINVPNISPFLRSSNNIFNVRSSVRWNIIRVANNYSTSAKEPSEQQTVAGQIAQDILASKIKEDAQKNVAEESEAEEKRKKDEQENAKRALKFSFYSVAVMVIGVGGSLLYRWGSPPVDEEGFPLDDEFSHLPTLMQYMKRTHREFRVMNRIIQEPSREQLLPDPLSGQYIQPPYTLVLELKDVLVHPEWTYQTGWRFKKRPGLEFLLQTCAPPLFEIVIYTKEQGFTAFPVIDKLDPNGFIWYRLFKDSTHYVDGRHMKELNLLNRDLNKVIMVDWDEDAVTCPRNQLRVPRWEGSMQDKGLVQLAMLLRTIAESDVDDVREVLDYYRQFPDPLSAYSQLQQEALEQDQLREQEKKIQNENPNKGVTRWSPSFLKKW</sequence>
<evidence type="ECO:0000256" key="2">
    <source>
        <dbReference type="ARBA" id="ARBA00004434"/>
    </source>
</evidence>
<accession>A0A6A7FTY4</accession>
<keyword evidence="4 14" id="KW-0813">Transport</keyword>
<evidence type="ECO:0000256" key="4">
    <source>
        <dbReference type="ARBA" id="ARBA00022448"/>
    </source>
</evidence>
<evidence type="ECO:0000256" key="10">
    <source>
        <dbReference type="ARBA" id="ARBA00023010"/>
    </source>
</evidence>
<evidence type="ECO:0000256" key="8">
    <source>
        <dbReference type="ARBA" id="ARBA00022946"/>
    </source>
</evidence>
<keyword evidence="7 14" id="KW-0653">Protein transport</keyword>
<evidence type="ECO:0000256" key="11">
    <source>
        <dbReference type="ARBA" id="ARBA00023128"/>
    </source>
</evidence>
<evidence type="ECO:0000259" key="16">
    <source>
        <dbReference type="PROSITE" id="PS50969"/>
    </source>
</evidence>
<dbReference type="PROSITE" id="PS50969">
    <property type="entry name" value="FCP1"/>
    <property type="match status" value="1"/>
</dbReference>
<dbReference type="Gene3D" id="3.40.50.1000">
    <property type="entry name" value="HAD superfamily/HAD-like"/>
    <property type="match status" value="1"/>
</dbReference>
<proteinExistence type="evidence at transcript level"/>
<name>A0A6A7FTY4_9CRUS</name>
<keyword evidence="6" id="KW-0999">Mitochondrion inner membrane</keyword>
<protein>
    <recommendedName>
        <fullName evidence="14">Mitochondrial import inner membrane translocase subunit TIM50</fullName>
    </recommendedName>
</protein>
<dbReference type="GO" id="GO:0015031">
    <property type="term" value="P:protein transport"/>
    <property type="evidence" value="ECO:0007669"/>
    <property type="project" value="UniProtKB-KW"/>
</dbReference>
<evidence type="ECO:0000256" key="7">
    <source>
        <dbReference type="ARBA" id="ARBA00022927"/>
    </source>
</evidence>
<comment type="subunit">
    <text evidence="13">Component of the TIM23 complex at least composed of Tim23, Tim17 (Tim17a1, Tim17a2 or Tim17b1) and a Tim50.</text>
</comment>
<evidence type="ECO:0000256" key="14">
    <source>
        <dbReference type="RuleBase" id="RU365079"/>
    </source>
</evidence>
<dbReference type="InterPro" id="IPR023214">
    <property type="entry name" value="HAD_sf"/>
</dbReference>
<comment type="similarity">
    <text evidence="3 14">Belongs to the TIM50 family.</text>
</comment>
<evidence type="ECO:0000256" key="6">
    <source>
        <dbReference type="ARBA" id="ARBA00022792"/>
    </source>
</evidence>
<keyword evidence="11 14" id="KW-0496">Mitochondrion</keyword>
<dbReference type="CDD" id="cd07521">
    <property type="entry name" value="HAD_FCP1-like"/>
    <property type="match status" value="1"/>
</dbReference>
<feature type="transmembrane region" description="Helical" evidence="14">
    <location>
        <begin position="119"/>
        <end position="140"/>
    </location>
</feature>
<dbReference type="InterPro" id="IPR036412">
    <property type="entry name" value="HAD-like_sf"/>
</dbReference>
<dbReference type="SMART" id="SM00577">
    <property type="entry name" value="CPDc"/>
    <property type="match status" value="1"/>
</dbReference>
<feature type="domain" description="FCP1 homology" evidence="16">
    <location>
        <begin position="196"/>
        <end position="339"/>
    </location>
</feature>
<comment type="subcellular location">
    <subcellularLocation>
        <location evidence="2 14">Mitochondrion inner membrane</location>
        <topology evidence="2 14">Single-pass membrane protein</topology>
    </subcellularLocation>
</comment>
<dbReference type="InterPro" id="IPR004274">
    <property type="entry name" value="FCP1_dom"/>
</dbReference>
<evidence type="ECO:0000256" key="15">
    <source>
        <dbReference type="SAM" id="MobiDB-lite"/>
    </source>
</evidence>
<dbReference type="PANTHER" id="PTHR12210">
    <property type="entry name" value="DULLARD PROTEIN PHOSPHATASE"/>
    <property type="match status" value="1"/>
</dbReference>
<evidence type="ECO:0000256" key="3">
    <source>
        <dbReference type="ARBA" id="ARBA00006344"/>
    </source>
</evidence>